<dbReference type="PANTHER" id="PTHR18964:SF173">
    <property type="entry name" value="GLUCOKINASE"/>
    <property type="match status" value="1"/>
</dbReference>
<evidence type="ECO:0000313" key="2">
    <source>
        <dbReference type="Proteomes" id="UP000231070"/>
    </source>
</evidence>
<dbReference type="AlphaFoldDB" id="A0A2G9X0R5"/>
<dbReference type="SUPFAM" id="SSF46785">
    <property type="entry name" value="Winged helix' DNA-binding domain"/>
    <property type="match status" value="1"/>
</dbReference>
<name>A0A2G9X0R5_9HYPH</name>
<dbReference type="InterPro" id="IPR036390">
    <property type="entry name" value="WH_DNA-bd_sf"/>
</dbReference>
<proteinExistence type="predicted"/>
<keyword evidence="2" id="KW-1185">Reference proteome</keyword>
<dbReference type="InterPro" id="IPR036388">
    <property type="entry name" value="WH-like_DNA-bd_sf"/>
</dbReference>
<sequence length="412" mass="43372">MTALATVLDHIRSGRARSKPELQRATGLGRTIVVERVAQLLASGLVREGELGASTGGRAARELQINAEAGVLLVFYVNLKGVDVGITDLSGHLLHRQHAENDFASGPEPLVEWLIKTWDGQLSELGKTRTDVWGIGGGIPAHIDFASGTLIDSPSLPASWRGFPFRKHLSAPFGAPAWLDTDDNLLAVAELRTGNARDHENFIYVHADLALGCGIVTGGTLVRGAQGAAGNIGHIAAYGTDDALCRCGRRGCIEAVFGGEALVRKAVAAAESGESPALARQADIDLGAIGEAARLGDPFAIELSRAAGYNIGRILSATINVMNPALLIVGGRLLQTGTLFFAALREAILHHSLPFVTEGLTIQAVEHPQTAGLIGAANMVLDELFSPQELARWFAAGSPEITVPESVEVEHP</sequence>
<gene>
    <name evidence="1" type="ORF">CJ014_04995</name>
</gene>
<comment type="caution">
    <text evidence="1">The sequence shown here is derived from an EMBL/GenBank/DDBJ whole genome shotgun (WGS) entry which is preliminary data.</text>
</comment>
<dbReference type="SUPFAM" id="SSF53067">
    <property type="entry name" value="Actin-like ATPase domain"/>
    <property type="match status" value="1"/>
</dbReference>
<evidence type="ECO:0008006" key="3">
    <source>
        <dbReference type="Google" id="ProtNLM"/>
    </source>
</evidence>
<dbReference type="InterPro" id="IPR043129">
    <property type="entry name" value="ATPase_NBD"/>
</dbReference>
<organism evidence="1 2">
    <name type="scientific">Pleomorphomonas carboxyditropha</name>
    <dbReference type="NCBI Taxonomy" id="2023338"/>
    <lineage>
        <taxon>Bacteria</taxon>
        <taxon>Pseudomonadati</taxon>
        <taxon>Pseudomonadota</taxon>
        <taxon>Alphaproteobacteria</taxon>
        <taxon>Hyphomicrobiales</taxon>
        <taxon>Pleomorphomonadaceae</taxon>
        <taxon>Pleomorphomonas</taxon>
    </lineage>
</organism>
<dbReference type="EMBL" id="NQVN01000002">
    <property type="protein sequence ID" value="PIP00494.1"/>
    <property type="molecule type" value="Genomic_DNA"/>
</dbReference>
<accession>A0A2G9X0R5</accession>
<dbReference type="Pfam" id="PF00480">
    <property type="entry name" value="ROK"/>
    <property type="match status" value="1"/>
</dbReference>
<dbReference type="OrthoDB" id="49685at2"/>
<dbReference type="Proteomes" id="UP000231070">
    <property type="component" value="Unassembled WGS sequence"/>
</dbReference>
<dbReference type="InterPro" id="IPR000600">
    <property type="entry name" value="ROK"/>
</dbReference>
<dbReference type="Gene3D" id="1.10.10.10">
    <property type="entry name" value="Winged helix-like DNA-binding domain superfamily/Winged helix DNA-binding domain"/>
    <property type="match status" value="1"/>
</dbReference>
<evidence type="ECO:0000313" key="1">
    <source>
        <dbReference type="EMBL" id="PIP00494.1"/>
    </source>
</evidence>
<dbReference type="PANTHER" id="PTHR18964">
    <property type="entry name" value="ROK (REPRESSOR, ORF, KINASE) FAMILY"/>
    <property type="match status" value="1"/>
</dbReference>
<protein>
    <recommendedName>
        <fullName evidence="3">Sugar kinase</fullName>
    </recommendedName>
</protein>
<dbReference type="Gene3D" id="3.30.420.40">
    <property type="match status" value="2"/>
</dbReference>
<reference evidence="1 2" key="1">
    <citation type="submission" date="2017-08" db="EMBL/GenBank/DDBJ databases">
        <title>Pleomorphomonas carboxidotrophicus sp. nov., a new mesophilic hydrogenogenic carboxidotroph.</title>
        <authorList>
            <person name="Esquivel-Elizondo S."/>
            <person name="Krajmalnik-Brown R."/>
            <person name="Maldonado J."/>
        </authorList>
    </citation>
    <scope>NUCLEOTIDE SEQUENCE [LARGE SCALE GENOMIC DNA]</scope>
    <source>
        <strain evidence="1 2">SVCO-16</strain>
    </source>
</reference>